<feature type="domain" description="Immunoglobulin V-set" evidence="6">
    <location>
        <begin position="25"/>
        <end position="106"/>
    </location>
</feature>
<dbReference type="InterPro" id="IPR013783">
    <property type="entry name" value="Ig-like_fold"/>
</dbReference>
<dbReference type="GO" id="GO:0005576">
    <property type="term" value="C:extracellular region"/>
    <property type="evidence" value="ECO:0007669"/>
    <property type="project" value="UniProtKB-ARBA"/>
</dbReference>
<evidence type="ECO:0000313" key="8">
    <source>
        <dbReference type="Proteomes" id="UP000694392"/>
    </source>
</evidence>
<dbReference type="GO" id="GO:0002250">
    <property type="term" value="P:adaptive immune response"/>
    <property type="evidence" value="ECO:0007669"/>
    <property type="project" value="UniProtKB-KW"/>
</dbReference>
<dbReference type="SMART" id="SM00406">
    <property type="entry name" value="IGv"/>
    <property type="match status" value="1"/>
</dbReference>
<keyword evidence="3" id="KW-1280">Immunoglobulin</keyword>
<evidence type="ECO:0000256" key="1">
    <source>
        <dbReference type="ARBA" id="ARBA00022859"/>
    </source>
</evidence>
<dbReference type="SUPFAM" id="SSF48726">
    <property type="entry name" value="Immunoglobulin"/>
    <property type="match status" value="1"/>
</dbReference>
<feature type="signal peptide" evidence="5">
    <location>
        <begin position="1"/>
        <end position="22"/>
    </location>
</feature>
<organism evidence="7 8">
    <name type="scientific">Sphenodon punctatus</name>
    <name type="common">Tuatara</name>
    <name type="synonym">Hatteria punctata</name>
    <dbReference type="NCBI Taxonomy" id="8508"/>
    <lineage>
        <taxon>Eukaryota</taxon>
        <taxon>Metazoa</taxon>
        <taxon>Chordata</taxon>
        <taxon>Craniata</taxon>
        <taxon>Vertebrata</taxon>
        <taxon>Euteleostomi</taxon>
        <taxon>Lepidosauria</taxon>
        <taxon>Sphenodontia</taxon>
        <taxon>Sphenodontidae</taxon>
        <taxon>Sphenodon</taxon>
    </lineage>
</organism>
<dbReference type="Pfam" id="PF07686">
    <property type="entry name" value="V-set"/>
    <property type="match status" value="1"/>
</dbReference>
<dbReference type="Gene3D" id="2.60.40.10">
    <property type="entry name" value="Immunoglobulins"/>
    <property type="match status" value="1"/>
</dbReference>
<feature type="region of interest" description="Disordered" evidence="4">
    <location>
        <begin position="109"/>
        <end position="128"/>
    </location>
</feature>
<dbReference type="InterPro" id="IPR013106">
    <property type="entry name" value="Ig_V-set"/>
</dbReference>
<dbReference type="GeneTree" id="ENSGT01020000230358"/>
<protein>
    <recommendedName>
        <fullName evidence="6">Immunoglobulin V-set domain-containing protein</fullName>
    </recommendedName>
</protein>
<evidence type="ECO:0000256" key="4">
    <source>
        <dbReference type="SAM" id="MobiDB-lite"/>
    </source>
</evidence>
<evidence type="ECO:0000256" key="5">
    <source>
        <dbReference type="SAM" id="SignalP"/>
    </source>
</evidence>
<keyword evidence="8" id="KW-1185">Reference proteome</keyword>
<name>A0A8D0GXN1_SPHPU</name>
<dbReference type="Ensembl" id="ENSSPUT00000013546.1">
    <property type="protein sequence ID" value="ENSSPUP00000012707.1"/>
    <property type="gene ID" value="ENSSPUG00000009770.1"/>
</dbReference>
<keyword evidence="5" id="KW-0732">Signal</keyword>
<dbReference type="PANTHER" id="PTHR23266">
    <property type="entry name" value="IMMUNOGLOBULIN HEAVY CHAIN"/>
    <property type="match status" value="1"/>
</dbReference>
<dbReference type="InterPro" id="IPR036179">
    <property type="entry name" value="Ig-like_dom_sf"/>
</dbReference>
<sequence length="128" mass="14826">MGNVLVCFILIGVLSEVQLVQPEESVKLSCQTSGFTFTSYFLHWIRQVPRKGLVWIGRINPNNGDSEYSQSFQDRFTITRKTSISTGYLQVRDLRTEDTAVYYWAKHDREGESDEEQTSRHQGWRGSE</sequence>
<evidence type="ECO:0000259" key="6">
    <source>
        <dbReference type="SMART" id="SM00406"/>
    </source>
</evidence>
<reference evidence="7" key="2">
    <citation type="submission" date="2025-09" db="UniProtKB">
        <authorList>
            <consortium name="Ensembl"/>
        </authorList>
    </citation>
    <scope>IDENTIFICATION</scope>
</reference>
<dbReference type="GO" id="GO:0019814">
    <property type="term" value="C:immunoglobulin complex"/>
    <property type="evidence" value="ECO:0007669"/>
    <property type="project" value="UniProtKB-KW"/>
</dbReference>
<dbReference type="OMA" id="MEMSSLR"/>
<feature type="chain" id="PRO_5034666271" description="Immunoglobulin V-set domain-containing protein" evidence="5">
    <location>
        <begin position="23"/>
        <end position="128"/>
    </location>
</feature>
<dbReference type="AlphaFoldDB" id="A0A8D0GXN1"/>
<keyword evidence="1" id="KW-0391">Immunity</keyword>
<dbReference type="InterPro" id="IPR050199">
    <property type="entry name" value="IgHV"/>
</dbReference>
<proteinExistence type="predicted"/>
<keyword evidence="2" id="KW-1064">Adaptive immunity</keyword>
<evidence type="ECO:0000256" key="3">
    <source>
        <dbReference type="ARBA" id="ARBA00043265"/>
    </source>
</evidence>
<dbReference type="Proteomes" id="UP000694392">
    <property type="component" value="Unplaced"/>
</dbReference>
<evidence type="ECO:0000313" key="7">
    <source>
        <dbReference type="Ensembl" id="ENSSPUP00000012707.1"/>
    </source>
</evidence>
<evidence type="ECO:0000256" key="2">
    <source>
        <dbReference type="ARBA" id="ARBA00023130"/>
    </source>
</evidence>
<accession>A0A8D0GXN1</accession>
<reference evidence="7" key="1">
    <citation type="submission" date="2025-08" db="UniProtKB">
        <authorList>
            <consortium name="Ensembl"/>
        </authorList>
    </citation>
    <scope>IDENTIFICATION</scope>
</reference>